<sequence>MVTLYCAIVGVAGSAFPVDINETLSVGHLKKAILDENEDIKGPARALQLFLAKTDDGAWLQDDDPGVLELDEGRIHCDLQTLIDGDKMKATWTIKDVLDANHLPTPQSRQVHVLVVVPEGASASKNTRKRKRMEDEDAPDAWIKAIKDEQVTALPLTCEDLKEHLERALHVKVPVNDRLFQIMSTKNSTGELSSILDKLFEPEPRETLSDITAGILGGVIDPLGSGS</sequence>
<dbReference type="GO" id="GO:0005576">
    <property type="term" value="C:extracellular region"/>
    <property type="evidence" value="ECO:0007669"/>
    <property type="project" value="UniProtKB-SubCell"/>
</dbReference>
<dbReference type="Proteomes" id="UP000251314">
    <property type="component" value="Unassembled WGS sequence"/>
</dbReference>
<gene>
    <name evidence="5" type="ORF">PC110_g22431</name>
</gene>
<organism evidence="5 6">
    <name type="scientific">Phytophthora cactorum</name>
    <dbReference type="NCBI Taxonomy" id="29920"/>
    <lineage>
        <taxon>Eukaryota</taxon>
        <taxon>Sar</taxon>
        <taxon>Stramenopiles</taxon>
        <taxon>Oomycota</taxon>
        <taxon>Peronosporomycetes</taxon>
        <taxon>Peronosporales</taxon>
        <taxon>Peronosporaceae</taxon>
        <taxon>Phytophthora</taxon>
    </lineage>
</organism>
<feature type="domain" description="Crinkler effector protein N-terminal" evidence="4">
    <location>
        <begin position="2"/>
        <end position="116"/>
    </location>
</feature>
<dbReference type="GO" id="GO:0043657">
    <property type="term" value="C:host cell"/>
    <property type="evidence" value="ECO:0007669"/>
    <property type="project" value="UniProtKB-SubCell"/>
</dbReference>
<proteinExistence type="predicted"/>
<evidence type="ECO:0000259" key="4">
    <source>
        <dbReference type="Pfam" id="PF20147"/>
    </source>
</evidence>
<keyword evidence="3" id="KW-0964">Secreted</keyword>
<keyword evidence="6" id="KW-1185">Reference proteome</keyword>
<comment type="caution">
    <text evidence="5">The sequence shown here is derived from an EMBL/GenBank/DDBJ whole genome shotgun (WGS) entry which is preliminary data.</text>
</comment>
<evidence type="ECO:0000313" key="6">
    <source>
        <dbReference type="Proteomes" id="UP000251314"/>
    </source>
</evidence>
<reference evidence="5 6" key="1">
    <citation type="submission" date="2018-01" db="EMBL/GenBank/DDBJ databases">
        <title>Draft genome of the strawberry crown rot pathogen Phytophthora cactorum.</title>
        <authorList>
            <person name="Armitage A.D."/>
            <person name="Lysoe E."/>
            <person name="Nellist C.F."/>
            <person name="Harrison R.J."/>
            <person name="Brurberg M.B."/>
        </authorList>
    </citation>
    <scope>NUCLEOTIDE SEQUENCE [LARGE SCALE GENOMIC DNA]</scope>
    <source>
        <strain evidence="5 6">10300</strain>
    </source>
</reference>
<dbReference type="OrthoDB" id="167272at2759"/>
<evidence type="ECO:0000256" key="1">
    <source>
        <dbReference type="ARBA" id="ARBA00004340"/>
    </source>
</evidence>
<dbReference type="VEuPathDB" id="FungiDB:PC110_g22431"/>
<evidence type="ECO:0000313" key="5">
    <source>
        <dbReference type="EMBL" id="RAW21127.1"/>
    </source>
</evidence>
<dbReference type="InterPro" id="IPR045379">
    <property type="entry name" value="Crinkler_N"/>
</dbReference>
<dbReference type="Pfam" id="PF20147">
    <property type="entry name" value="Crinkler"/>
    <property type="match status" value="1"/>
</dbReference>
<evidence type="ECO:0000256" key="2">
    <source>
        <dbReference type="ARBA" id="ARBA00004613"/>
    </source>
</evidence>
<dbReference type="EMBL" id="MJFZ01002031">
    <property type="protein sequence ID" value="RAW21127.1"/>
    <property type="molecule type" value="Genomic_DNA"/>
</dbReference>
<accession>A0A329R8L4</accession>
<dbReference type="AlphaFoldDB" id="A0A329R8L4"/>
<comment type="subcellular location">
    <subcellularLocation>
        <location evidence="1">Host cell</location>
    </subcellularLocation>
    <subcellularLocation>
        <location evidence="2">Secreted</location>
    </subcellularLocation>
</comment>
<name>A0A329R8L4_9STRA</name>
<evidence type="ECO:0000256" key="3">
    <source>
        <dbReference type="ARBA" id="ARBA00022525"/>
    </source>
</evidence>
<protein>
    <recommendedName>
        <fullName evidence="4">Crinkler effector protein N-terminal domain-containing protein</fullName>
    </recommendedName>
</protein>
<feature type="non-terminal residue" evidence="5">
    <location>
        <position position="227"/>
    </location>
</feature>